<sequence length="302" mass="33677">MNDSQSLRGYLFAIGAYLMWGVFPLYWKAMDSVPAMEILAYRIACSFVFLLLFNLVLGRKEIFRYLKEPKTRLVLFITSSLISLNWGTYIWAVNAGHTVEASLGYYINPLVNVFLGMLIFNERMTPMKTVAIVLAFSGVLYQTVGYGNFPWTAMVLAFTFAFYGLFKKKYALDSINSLMAETLIITPVAVGYLLFDFLSGESGAVSAQPTVLVLLAFSGIATSVPLYLFGEGAKRIPFSSLGFLQYIGPTIMLLIGVFFFGEDFSGDHVVSFALIWTGLAVYAFSAVKEFRKKKKKEKVSVV</sequence>
<organism evidence="10 11">
    <name type="scientific">Fulvitalea axinellae</name>
    <dbReference type="NCBI Taxonomy" id="1182444"/>
    <lineage>
        <taxon>Bacteria</taxon>
        <taxon>Pseudomonadati</taxon>
        <taxon>Bacteroidota</taxon>
        <taxon>Cytophagia</taxon>
        <taxon>Cytophagales</taxon>
        <taxon>Persicobacteraceae</taxon>
        <taxon>Fulvitalea</taxon>
    </lineage>
</organism>
<dbReference type="AlphaFoldDB" id="A0AAU9CTI2"/>
<feature type="transmembrane region" description="Helical" evidence="8">
    <location>
        <begin position="241"/>
        <end position="261"/>
    </location>
</feature>
<dbReference type="RefSeq" id="WP_338393963.1">
    <property type="nucleotide sequence ID" value="NZ_AP025314.1"/>
</dbReference>
<dbReference type="InterPro" id="IPR004626">
    <property type="entry name" value="RarD"/>
</dbReference>
<feature type="transmembrane region" description="Helical" evidence="8">
    <location>
        <begin position="73"/>
        <end position="91"/>
    </location>
</feature>
<dbReference type="Pfam" id="PF00892">
    <property type="entry name" value="EamA"/>
    <property type="match status" value="2"/>
</dbReference>
<feature type="transmembrane region" description="Helical" evidence="8">
    <location>
        <begin position="178"/>
        <end position="195"/>
    </location>
</feature>
<evidence type="ECO:0000313" key="11">
    <source>
        <dbReference type="Proteomes" id="UP001348817"/>
    </source>
</evidence>
<dbReference type="GO" id="GO:0005886">
    <property type="term" value="C:plasma membrane"/>
    <property type="evidence" value="ECO:0007669"/>
    <property type="project" value="UniProtKB-SubCell"/>
</dbReference>
<evidence type="ECO:0000256" key="6">
    <source>
        <dbReference type="ARBA" id="ARBA00022989"/>
    </source>
</evidence>
<evidence type="ECO:0000256" key="2">
    <source>
        <dbReference type="ARBA" id="ARBA00007362"/>
    </source>
</evidence>
<dbReference type="NCBIfam" id="TIGR00688">
    <property type="entry name" value="rarD"/>
    <property type="match status" value="1"/>
</dbReference>
<feature type="transmembrane region" description="Helical" evidence="8">
    <location>
        <begin position="149"/>
        <end position="166"/>
    </location>
</feature>
<protein>
    <submittedName>
        <fullName evidence="10">Transporter YojE</fullName>
    </submittedName>
</protein>
<feature type="domain" description="EamA" evidence="9">
    <location>
        <begin position="8"/>
        <end position="140"/>
    </location>
</feature>
<evidence type="ECO:0000313" key="10">
    <source>
        <dbReference type="EMBL" id="BDD08722.1"/>
    </source>
</evidence>
<evidence type="ECO:0000256" key="8">
    <source>
        <dbReference type="SAM" id="Phobius"/>
    </source>
</evidence>
<feature type="transmembrane region" description="Helical" evidence="8">
    <location>
        <begin position="267"/>
        <end position="287"/>
    </location>
</feature>
<dbReference type="EMBL" id="AP025314">
    <property type="protein sequence ID" value="BDD08722.1"/>
    <property type="molecule type" value="Genomic_DNA"/>
</dbReference>
<dbReference type="PANTHER" id="PTHR22911">
    <property type="entry name" value="ACYL-MALONYL CONDENSING ENZYME-RELATED"/>
    <property type="match status" value="1"/>
</dbReference>
<evidence type="ECO:0000256" key="4">
    <source>
        <dbReference type="ARBA" id="ARBA00022475"/>
    </source>
</evidence>
<comment type="subcellular location">
    <subcellularLocation>
        <location evidence="1">Cell membrane</location>
        <topology evidence="1">Multi-pass membrane protein</topology>
    </subcellularLocation>
</comment>
<evidence type="ECO:0000256" key="5">
    <source>
        <dbReference type="ARBA" id="ARBA00022692"/>
    </source>
</evidence>
<gene>
    <name evidence="10" type="primary">yojE</name>
    <name evidence="10" type="ORF">FUAX_11540</name>
</gene>
<comment type="similarity">
    <text evidence="2">Belongs to the EamA transporter family.</text>
</comment>
<keyword evidence="11" id="KW-1185">Reference proteome</keyword>
<keyword evidence="6 8" id="KW-1133">Transmembrane helix</keyword>
<dbReference type="InterPro" id="IPR000620">
    <property type="entry name" value="EamA_dom"/>
</dbReference>
<feature type="transmembrane region" description="Helical" evidence="8">
    <location>
        <begin position="7"/>
        <end position="27"/>
    </location>
</feature>
<feature type="transmembrane region" description="Helical" evidence="8">
    <location>
        <begin position="207"/>
        <end position="229"/>
    </location>
</feature>
<evidence type="ECO:0000259" key="9">
    <source>
        <dbReference type="Pfam" id="PF00892"/>
    </source>
</evidence>
<dbReference type="InterPro" id="IPR037185">
    <property type="entry name" value="EmrE-like"/>
</dbReference>
<dbReference type="PANTHER" id="PTHR22911:SF137">
    <property type="entry name" value="SOLUTE CARRIER FAMILY 35 MEMBER G2-RELATED"/>
    <property type="match status" value="1"/>
</dbReference>
<keyword evidence="5 8" id="KW-0812">Transmembrane</keyword>
<keyword evidence="7 8" id="KW-0472">Membrane</keyword>
<evidence type="ECO:0000256" key="1">
    <source>
        <dbReference type="ARBA" id="ARBA00004651"/>
    </source>
</evidence>
<dbReference type="KEGG" id="fax:FUAX_11540"/>
<accession>A0AAU9CTI2</accession>
<reference evidence="10 11" key="1">
    <citation type="submission" date="2021-12" db="EMBL/GenBank/DDBJ databases">
        <title>Genome sequencing of bacteria with rrn-lacking chromosome and rrn-plasmid.</title>
        <authorList>
            <person name="Anda M."/>
            <person name="Iwasaki W."/>
        </authorList>
    </citation>
    <scope>NUCLEOTIDE SEQUENCE [LARGE SCALE GENOMIC DNA]</scope>
    <source>
        <strain evidence="10 11">DSM 100852</strain>
    </source>
</reference>
<dbReference type="Proteomes" id="UP001348817">
    <property type="component" value="Chromosome"/>
</dbReference>
<keyword evidence="3" id="KW-0813">Transport</keyword>
<feature type="transmembrane region" description="Helical" evidence="8">
    <location>
        <begin position="103"/>
        <end position="120"/>
    </location>
</feature>
<evidence type="ECO:0000256" key="7">
    <source>
        <dbReference type="ARBA" id="ARBA00023136"/>
    </source>
</evidence>
<keyword evidence="4" id="KW-1003">Cell membrane</keyword>
<dbReference type="SUPFAM" id="SSF103481">
    <property type="entry name" value="Multidrug resistance efflux transporter EmrE"/>
    <property type="match status" value="2"/>
</dbReference>
<feature type="transmembrane region" description="Helical" evidence="8">
    <location>
        <begin position="39"/>
        <end position="57"/>
    </location>
</feature>
<proteinExistence type="inferred from homology"/>
<name>A0AAU9CTI2_9BACT</name>
<feature type="transmembrane region" description="Helical" evidence="8">
    <location>
        <begin position="127"/>
        <end position="143"/>
    </location>
</feature>
<evidence type="ECO:0000256" key="3">
    <source>
        <dbReference type="ARBA" id="ARBA00022448"/>
    </source>
</evidence>
<feature type="domain" description="EamA" evidence="9">
    <location>
        <begin position="152"/>
        <end position="281"/>
    </location>
</feature>